<evidence type="ECO:0000256" key="3">
    <source>
        <dbReference type="SAM" id="MobiDB-lite"/>
    </source>
</evidence>
<feature type="region of interest" description="Disordered" evidence="3">
    <location>
        <begin position="2248"/>
        <end position="2268"/>
    </location>
</feature>
<feature type="domain" description="Chorein N-terminal" evidence="4">
    <location>
        <begin position="4"/>
        <end position="330"/>
    </location>
</feature>
<comment type="caution">
    <text evidence="5">The sequence shown here is derived from an EMBL/GenBank/DDBJ whole genome shotgun (WGS) entry which is preliminary data.</text>
</comment>
<proteinExistence type="inferred from homology"/>
<dbReference type="PANTHER" id="PTHR16166">
    <property type="entry name" value="VACUOLAR PROTEIN SORTING-ASSOCIATED PROTEIN VPS13"/>
    <property type="match status" value="1"/>
</dbReference>
<dbReference type="InterPro" id="IPR026854">
    <property type="entry name" value="VPS13_N"/>
</dbReference>
<comment type="similarity">
    <text evidence="1">Belongs to the VPS13 family.</text>
</comment>
<dbReference type="Proteomes" id="UP001470230">
    <property type="component" value="Unassembled WGS sequence"/>
</dbReference>
<evidence type="ECO:0000256" key="2">
    <source>
        <dbReference type="ARBA" id="ARBA00022448"/>
    </source>
</evidence>
<keyword evidence="6" id="KW-1185">Reference proteome</keyword>
<reference evidence="5 6" key="1">
    <citation type="submission" date="2024-04" db="EMBL/GenBank/DDBJ databases">
        <title>Tritrichomonas musculus Genome.</title>
        <authorList>
            <person name="Alves-Ferreira E."/>
            <person name="Grigg M."/>
            <person name="Lorenzi H."/>
            <person name="Galac M."/>
        </authorList>
    </citation>
    <scope>NUCLEOTIDE SEQUENCE [LARGE SCALE GENOMIC DNA]</scope>
    <source>
        <strain evidence="5 6">EAF2021</strain>
    </source>
</reference>
<evidence type="ECO:0000256" key="1">
    <source>
        <dbReference type="ARBA" id="ARBA00006545"/>
    </source>
</evidence>
<evidence type="ECO:0000313" key="6">
    <source>
        <dbReference type="Proteomes" id="UP001470230"/>
    </source>
</evidence>
<dbReference type="PANTHER" id="PTHR16166:SF93">
    <property type="entry name" value="INTERMEMBRANE LIPID TRANSFER PROTEIN VPS13"/>
    <property type="match status" value="1"/>
</dbReference>
<protein>
    <recommendedName>
        <fullName evidence="4">Chorein N-terminal domain-containing protein</fullName>
    </recommendedName>
</protein>
<evidence type="ECO:0000313" key="5">
    <source>
        <dbReference type="EMBL" id="KAK8875495.1"/>
    </source>
</evidence>
<evidence type="ECO:0000259" key="4">
    <source>
        <dbReference type="Pfam" id="PF12624"/>
    </source>
</evidence>
<dbReference type="EMBL" id="JAPFFF010000012">
    <property type="protein sequence ID" value="KAK8875495.1"/>
    <property type="molecule type" value="Genomic_DNA"/>
</dbReference>
<keyword evidence="2" id="KW-0813">Transport</keyword>
<gene>
    <name evidence="5" type="ORF">M9Y10_005661</name>
</gene>
<organism evidence="5 6">
    <name type="scientific">Tritrichomonas musculus</name>
    <dbReference type="NCBI Taxonomy" id="1915356"/>
    <lineage>
        <taxon>Eukaryota</taxon>
        <taxon>Metamonada</taxon>
        <taxon>Parabasalia</taxon>
        <taxon>Tritrichomonadida</taxon>
        <taxon>Tritrichomonadidae</taxon>
        <taxon>Tritrichomonas</taxon>
    </lineage>
</organism>
<sequence length="2673" mass="302559">MNYMFKSIAAKVISHFFCEYIDQVDSSQLELAIWEGKARLENVKIVKDALATHNLPFTVNNGSIGSISLLFPWSRLRSEPCVVNVEDVFMVASVSGNILISKDLETKRAVEKLHEEESTVSEGGTISSILSQVIDNIQFHIKNVHIRVELNVNDSIVAIGVTINSINSFSVNEALEYAFISLSSAILRKKIEVSDLSIYIDPNQEPVPSENFVDTMQKMIYTSHHYILRPFTFSGYVYIHRQSTTENPEEDTENSTELHVDTKGINLALDELQWRGLMELERQYAMFNTRRKYSHCGKPAKLPQSDRSSSKWWRYAHRCAVDKTNKYSFDVNNALNILVNRKKYVNLVESGDKEAVKKFEKNFDLPIVLFLRNYANAAKRSIEEGTRLSPEEIEAVMQEQKKLKSQTLNVVLKMGMLSISFLKKDLSPITHFLLTEIVTTYNKHKFNSQIELGIESMTMFNEMSDRFNKTLTSNGGVKVVFISKANKPNDINIQASGTTFVIDLQFLDQIVGFFKKERKFILFNEESNSNTNVNTEAKKQIQTVIDQYLGVNLNIDINDTTIILPYQECSDCPLLLLNCQKTNITSRPNKDLNMNDFTSLYDKYIIQFKDSMLYLDKKPLLFNKFDCSLDLLMAIVESNVFDAIKINCTFDQFLAHISTVQFLTISNIILYIIDSILLLFKTDSNSTNKTTTKTKNESKIQFNLLINKIDFSLCIFSGKLFEFLSNNFQLNCLISEFISVKAELKGFTGYEFITSSAKSDNFDDNKFSYVELLKLDFSDEEPNEASQNKPLNKINVDVNNIILYAKRKCLLYIIELFNDSDRFERIFDNNDTFDYSKIKHKTVETSDSVNVINVDVKNIRGYLSDDKKDIGEFILKEANVVANVDKSWATEVTINDCLLKDKEQFIEIMNLTSIKANPFLLQIQRTSQIITCLDFDYVNNIIEYASNITLPNDNDTDISSFSLMDLDLNVKAVIGSFHELRFNMNEINLKGKMPIQINFNLDSFNLDLDRISLVNVKTVSFSMNNEVIDQTLIDDTENFEKNKYYTQNFIETEKDLNLLKAVKFVICKYKANMSINSINLNVIPNIIYILPPLEKVSSFLKSKENKTSEFKLTKTVKTETRPKIEAIFVLAFEMSSFSFAFLEFGQNLLSLTLSQLSYKNHTVKIDSFSFLSEGNEPIALCKENFFSCSDNLNAFKIQNIDFILNYDKLLKLTKYFLQFSPLLAYTSLFSSSKKTAPKDDRKSGFSEIQADFNEFSFLIRDGDVNIRMTIGCHIRPNSFEINRLAVNFILGELVLPLLQPVSIKLDFDSKSTKLSFSPINLSIGFGDIQFLTQLTEKLLSLLNEDKKKSVEQPATEITAESNTNFVSLLPPNFEILPIRMNFGLCFNDRSPFITLRVDTSKVKFGQIFSFQLRLSIIFFNAETGNKDLILEPIKFDTMVAVTDKDKTIDIKSSPIILNVHVPFLKRLIYFNHRRKKELKLDYQSYKFVNKMQSPISLKVGQIVHKNIKPGESVPFSDVDDNTTIIVCYDAVHSEKFVLSQLFYPTALSLSCFVYRENNKIVISPPYFIKNSLEVPINIYSGNMKKMCQINPNENISLPITIDVEQGFFFVCGEINIQKAITKSESGILLSTFKSISLGSLMSSANSGSLESFISNKADEKVTPSLYQLGSWTSSQPTTYVVVDNTSDISNNNIVCHINQSLYRNFIGIIDIAPVLTFVNELPFDIDVKVPYCKFPLHIEVGSSVPCPMNTLNYNTEGIIVCSFSTKLHGVSPDTTLLYRENSKTEVILLNENDQGTLSLTAQAVVTPEIAKIYIYTPAILHNNCQFPLNVRRTSGTKPLVLNDYIYMGSNSFVNKSTLKVQIQCQQFNSDWQKEKIDCTAVGISSTVFLPTTNDSLFVPINVRIRRAQSPLNHTNMIDFSPSLIFVNETNHRFTLIPSTKDETFWLIVEPHSRIPIVYSTSTSQFFVQIDEVKIGIKIILASPTRSVFRFNSIFIEMETFIVSGSLSCHFRRARMPTPIVFSNLLKIPYSVYQIDSENPIVVDPNSTSPFAYDDPFGDNSVVIDFGKAKIRVKLSSNCEPTQIKDTGFYIEIKTAGKGHRMLAISDRNLGVNFDTTFHLSFLIKDLLVSLINQNMTELCLVSFHNFCFKTSNEGENSLYEVLLDSVQIDDQLNIAPFPTLLIGSSNEKAKFLHCSAICYREAPLFSSFKNLTFSMQKINIYADMAFISDMYGLYKEINDAIQKEFENEKKIENNNKPSKSNRAKRTQSSIVISNEEKNLDESKKTVGNLISFGSLIIHPFLATVTYRGMSGRPTIMPKLELPPALTIIPNITNANLSLKSFQVQNFLAPIAMLKENIFESYKNEIIMESWQIAGHSDIFFNVFGIAETFGNGFKSMFYDPIMADVESPEKLLMITKGGGQLIFGTLGSIIQGGEGFIKNISSFLSMIGEEDTTAASTDNTNLSAVDTFNEGITSLGNGLIDGISGLITKPVEGGKKDGLTGAVTGLAKGVIGAFAKPAAGILDMSAGIIGGIRKTISYNDDTVKRFRYPNSYPFSIVGGFNVEVSKVQAYVQKLNKKKKYYLMNLMAINFDKDYIYALFDQRLFFFNRTKNGFSYSSKTKVNKISDISQAGKKVKFQICGVTKPIIFECPNQETAEKFINVLNSLVTFASIFN</sequence>
<name>A0ABR2JCA2_9EUKA</name>
<accession>A0ABR2JCA2</accession>
<dbReference type="Pfam" id="PF12624">
    <property type="entry name" value="VPS13_N"/>
    <property type="match status" value="1"/>
</dbReference>
<dbReference type="InterPro" id="IPR026847">
    <property type="entry name" value="VPS13"/>
</dbReference>